<evidence type="ECO:0000256" key="1">
    <source>
        <dbReference type="ARBA" id="ARBA00008455"/>
    </source>
</evidence>
<comment type="caution">
    <text evidence="3">The sequence shown here is derived from an EMBL/GenBank/DDBJ whole genome shotgun (WGS) entry which is preliminary data.</text>
</comment>
<accession>A0AAE1UU49</accession>
<dbReference type="SMART" id="SM00645">
    <property type="entry name" value="Pept_C1"/>
    <property type="match status" value="2"/>
</dbReference>
<dbReference type="Pfam" id="PF00112">
    <property type="entry name" value="Peptidase_C1"/>
    <property type="match status" value="4"/>
</dbReference>
<dbReference type="PROSITE" id="PS00139">
    <property type="entry name" value="THIOL_PROTEASE_CYS"/>
    <property type="match status" value="1"/>
</dbReference>
<dbReference type="InterPro" id="IPR000169">
    <property type="entry name" value="Pept_cys_AS"/>
</dbReference>
<dbReference type="AlphaFoldDB" id="A0AAE1UU49"/>
<protein>
    <recommendedName>
        <fullName evidence="2">Peptidase C1A papain C-terminal domain-containing protein</fullName>
    </recommendedName>
</protein>
<proteinExistence type="inferred from homology"/>
<evidence type="ECO:0000313" key="4">
    <source>
        <dbReference type="Proteomes" id="UP001291623"/>
    </source>
</evidence>
<dbReference type="SUPFAM" id="SSF54001">
    <property type="entry name" value="Cysteine proteinases"/>
    <property type="match status" value="4"/>
</dbReference>
<dbReference type="InterPro" id="IPR025660">
    <property type="entry name" value="Pept_his_AS"/>
</dbReference>
<dbReference type="InterPro" id="IPR013128">
    <property type="entry name" value="Peptidase_C1A"/>
</dbReference>
<dbReference type="PRINTS" id="PR00705">
    <property type="entry name" value="PAPAIN"/>
</dbReference>
<dbReference type="Gene3D" id="1.20.5.170">
    <property type="match status" value="1"/>
</dbReference>
<gene>
    <name evidence="3" type="ORF">RND71_043723</name>
</gene>
<dbReference type="PANTHER" id="PTHR12411">
    <property type="entry name" value="CYSTEINE PROTEASE FAMILY C1-RELATED"/>
    <property type="match status" value="1"/>
</dbReference>
<name>A0AAE1UU49_9SOLA</name>
<sequence length="486" mass="53747">MQSEPFDSGFQSVRFLPHRNKVVVGAEDGALNFFNNGEWGNISDRFPISKANRSQNDCSIDSIEAINDELILTASSDAKISCVNGADYKKDLHFGSKAYGLSSSVKAIQTDIMAHGPVEAAFSVYDDFPLYKSGVYQKTRSAQYLGGHAVKVMGWGVENGTPYWLVANSWNNEWGDKGVYQKTLLARPSGGHAVKVMGWGVENGTPYWLSANSWNNEWGDKGFSGIDIDYQQSNFEAGEIPEQFDVRENWPECQEITRHVRDQSSCGSCWAFAAVSTISDRICIATKGAFKYWVRNGLVSGGDFGDKNTCRPYQFPECSHHVNGTRPACTGSGVYQKTSSSKALGGHAVKIMGWGVENSTPYWLVANSWNNEWGDKVKTPKCERKCVNGADYKQDLHYGAKSYRVRGSSEAIQKEIMTNGPVEAGFTVYDDFPLYKSGVYKSTSFKALGGHAVKIMGWGVENGTPYWLVANSWNNEWGDQGMCIKI</sequence>
<dbReference type="PROSITE" id="PS00639">
    <property type="entry name" value="THIOL_PROTEASE_HIS"/>
    <property type="match status" value="4"/>
</dbReference>
<keyword evidence="4" id="KW-1185">Reference proteome</keyword>
<feature type="domain" description="Peptidase C1A papain C-terminal" evidence="2">
    <location>
        <begin position="16"/>
        <end position="192"/>
    </location>
</feature>
<dbReference type="InterPro" id="IPR038765">
    <property type="entry name" value="Papain-like_cys_pep_sf"/>
</dbReference>
<evidence type="ECO:0000313" key="3">
    <source>
        <dbReference type="EMBL" id="KAK4337254.1"/>
    </source>
</evidence>
<dbReference type="CDD" id="cd02620">
    <property type="entry name" value="Peptidase_C1A_CathepsinB"/>
    <property type="match status" value="1"/>
</dbReference>
<dbReference type="Gene3D" id="3.90.70.10">
    <property type="entry name" value="Cysteine proteinases"/>
    <property type="match status" value="5"/>
</dbReference>
<evidence type="ECO:0000259" key="2">
    <source>
        <dbReference type="SMART" id="SM00645"/>
    </source>
</evidence>
<dbReference type="GO" id="GO:0006508">
    <property type="term" value="P:proteolysis"/>
    <property type="evidence" value="ECO:0007669"/>
    <property type="project" value="InterPro"/>
</dbReference>
<dbReference type="EMBL" id="JAVYJV010000044">
    <property type="protein sequence ID" value="KAK4337254.1"/>
    <property type="molecule type" value="Genomic_DNA"/>
</dbReference>
<feature type="domain" description="Peptidase C1A papain C-terminal" evidence="2">
    <location>
        <begin position="240"/>
        <end position="486"/>
    </location>
</feature>
<organism evidence="3 4">
    <name type="scientific">Anisodus tanguticus</name>
    <dbReference type="NCBI Taxonomy" id="243964"/>
    <lineage>
        <taxon>Eukaryota</taxon>
        <taxon>Viridiplantae</taxon>
        <taxon>Streptophyta</taxon>
        <taxon>Embryophyta</taxon>
        <taxon>Tracheophyta</taxon>
        <taxon>Spermatophyta</taxon>
        <taxon>Magnoliopsida</taxon>
        <taxon>eudicotyledons</taxon>
        <taxon>Gunneridae</taxon>
        <taxon>Pentapetalae</taxon>
        <taxon>asterids</taxon>
        <taxon>lamiids</taxon>
        <taxon>Solanales</taxon>
        <taxon>Solanaceae</taxon>
        <taxon>Solanoideae</taxon>
        <taxon>Hyoscyameae</taxon>
        <taxon>Anisodus</taxon>
    </lineage>
</organism>
<comment type="similarity">
    <text evidence="1">Belongs to the peptidase C1 family.</text>
</comment>
<reference evidence="3" key="1">
    <citation type="submission" date="2023-12" db="EMBL/GenBank/DDBJ databases">
        <title>Genome assembly of Anisodus tanguticus.</title>
        <authorList>
            <person name="Wang Y.-J."/>
        </authorList>
    </citation>
    <scope>NUCLEOTIDE SEQUENCE</scope>
    <source>
        <strain evidence="3">KB-2021</strain>
        <tissue evidence="3">Leaf</tissue>
    </source>
</reference>
<dbReference type="InterPro" id="IPR000668">
    <property type="entry name" value="Peptidase_C1A_C"/>
</dbReference>
<dbReference type="Proteomes" id="UP001291623">
    <property type="component" value="Unassembled WGS sequence"/>
</dbReference>
<dbReference type="GO" id="GO:0008234">
    <property type="term" value="F:cysteine-type peptidase activity"/>
    <property type="evidence" value="ECO:0007669"/>
    <property type="project" value="InterPro"/>
</dbReference>